<dbReference type="AlphaFoldDB" id="A0AAW2IKJ8"/>
<comment type="caution">
    <text evidence="3">The sequence shown here is derived from an EMBL/GenBank/DDBJ whole genome shotgun (WGS) entry which is preliminary data.</text>
</comment>
<dbReference type="PANTHER" id="PTHR11439:SF470">
    <property type="entry name" value="CYSTEINE-RICH RLK (RECEPTOR-LIKE PROTEIN KINASE) 8"/>
    <property type="match status" value="1"/>
</dbReference>
<sequence length="134" mass="15002">MASAVCELTWLTYLLADLGISVQLPIPFFRDSKAAIHITENLVFHEHTKHLDMDCHIVRDKFKYGVIQPTFISSKLQLVNIFTKPLAASSFLVLHSKLNLVSATPSSTCGGDDEPELIGDDELDFTTELEGRRR</sequence>
<reference evidence="3" key="2">
    <citation type="journal article" date="2024" name="Plant">
        <title>Genomic evolution and insights into agronomic trait innovations of Sesamum species.</title>
        <authorList>
            <person name="Miao H."/>
            <person name="Wang L."/>
            <person name="Qu L."/>
            <person name="Liu H."/>
            <person name="Sun Y."/>
            <person name="Le M."/>
            <person name="Wang Q."/>
            <person name="Wei S."/>
            <person name="Zheng Y."/>
            <person name="Lin W."/>
            <person name="Duan Y."/>
            <person name="Cao H."/>
            <person name="Xiong S."/>
            <person name="Wang X."/>
            <person name="Wei L."/>
            <person name="Li C."/>
            <person name="Ma Q."/>
            <person name="Ju M."/>
            <person name="Zhao R."/>
            <person name="Li G."/>
            <person name="Mu C."/>
            <person name="Tian Q."/>
            <person name="Mei H."/>
            <person name="Zhang T."/>
            <person name="Gao T."/>
            <person name="Zhang H."/>
        </authorList>
    </citation>
    <scope>NUCLEOTIDE SEQUENCE</scope>
    <source>
        <strain evidence="3">G01</strain>
    </source>
</reference>
<feature type="signal peptide" evidence="2">
    <location>
        <begin position="1"/>
        <end position="16"/>
    </location>
</feature>
<feature type="compositionally biased region" description="Acidic residues" evidence="1">
    <location>
        <begin position="111"/>
        <end position="127"/>
    </location>
</feature>
<name>A0AAW2IKJ8_9LAMI</name>
<proteinExistence type="predicted"/>
<reference evidence="3" key="1">
    <citation type="submission" date="2020-06" db="EMBL/GenBank/DDBJ databases">
        <authorList>
            <person name="Li T."/>
            <person name="Hu X."/>
            <person name="Zhang T."/>
            <person name="Song X."/>
            <person name="Zhang H."/>
            <person name="Dai N."/>
            <person name="Sheng W."/>
            <person name="Hou X."/>
            <person name="Wei L."/>
        </authorList>
    </citation>
    <scope>NUCLEOTIDE SEQUENCE</scope>
    <source>
        <strain evidence="3">G01</strain>
        <tissue evidence="3">Leaf</tissue>
    </source>
</reference>
<gene>
    <name evidence="3" type="ORF">Sangu_2974400</name>
</gene>
<dbReference type="PANTHER" id="PTHR11439">
    <property type="entry name" value="GAG-POL-RELATED RETROTRANSPOSON"/>
    <property type="match status" value="1"/>
</dbReference>
<accession>A0AAW2IKJ8</accession>
<evidence type="ECO:0000256" key="1">
    <source>
        <dbReference type="SAM" id="MobiDB-lite"/>
    </source>
</evidence>
<feature type="chain" id="PRO_5043979982" evidence="2">
    <location>
        <begin position="17"/>
        <end position="134"/>
    </location>
</feature>
<keyword evidence="2" id="KW-0732">Signal</keyword>
<protein>
    <submittedName>
        <fullName evidence="3">Uncharacterized protein</fullName>
    </submittedName>
</protein>
<evidence type="ECO:0000256" key="2">
    <source>
        <dbReference type="SAM" id="SignalP"/>
    </source>
</evidence>
<dbReference type="CDD" id="cd09272">
    <property type="entry name" value="RNase_HI_RT_Ty1"/>
    <property type="match status" value="1"/>
</dbReference>
<organism evidence="3">
    <name type="scientific">Sesamum angustifolium</name>
    <dbReference type="NCBI Taxonomy" id="2727405"/>
    <lineage>
        <taxon>Eukaryota</taxon>
        <taxon>Viridiplantae</taxon>
        <taxon>Streptophyta</taxon>
        <taxon>Embryophyta</taxon>
        <taxon>Tracheophyta</taxon>
        <taxon>Spermatophyta</taxon>
        <taxon>Magnoliopsida</taxon>
        <taxon>eudicotyledons</taxon>
        <taxon>Gunneridae</taxon>
        <taxon>Pentapetalae</taxon>
        <taxon>asterids</taxon>
        <taxon>lamiids</taxon>
        <taxon>Lamiales</taxon>
        <taxon>Pedaliaceae</taxon>
        <taxon>Sesamum</taxon>
    </lineage>
</organism>
<dbReference type="EMBL" id="JACGWK010001854">
    <property type="protein sequence ID" value="KAL0282040.1"/>
    <property type="molecule type" value="Genomic_DNA"/>
</dbReference>
<evidence type="ECO:0000313" key="3">
    <source>
        <dbReference type="EMBL" id="KAL0282040.1"/>
    </source>
</evidence>
<feature type="region of interest" description="Disordered" evidence="1">
    <location>
        <begin position="105"/>
        <end position="134"/>
    </location>
</feature>